<keyword evidence="1" id="KW-0175">Coiled coil</keyword>
<proteinExistence type="predicted"/>
<feature type="non-terminal residue" evidence="2">
    <location>
        <position position="1"/>
    </location>
</feature>
<dbReference type="Proteomes" id="UP000789396">
    <property type="component" value="Unassembled WGS sequence"/>
</dbReference>
<comment type="caution">
    <text evidence="2">The sequence shown here is derived from an EMBL/GenBank/DDBJ whole genome shotgun (WGS) entry which is preliminary data.</text>
</comment>
<dbReference type="AlphaFoldDB" id="A0A9N9JQT5"/>
<dbReference type="OrthoDB" id="2433724at2759"/>
<feature type="non-terminal residue" evidence="2">
    <location>
        <position position="64"/>
    </location>
</feature>
<evidence type="ECO:0000313" key="3">
    <source>
        <dbReference type="Proteomes" id="UP000789396"/>
    </source>
</evidence>
<organism evidence="2 3">
    <name type="scientific">Racocetra fulgida</name>
    <dbReference type="NCBI Taxonomy" id="60492"/>
    <lineage>
        <taxon>Eukaryota</taxon>
        <taxon>Fungi</taxon>
        <taxon>Fungi incertae sedis</taxon>
        <taxon>Mucoromycota</taxon>
        <taxon>Glomeromycotina</taxon>
        <taxon>Glomeromycetes</taxon>
        <taxon>Diversisporales</taxon>
        <taxon>Gigasporaceae</taxon>
        <taxon>Racocetra</taxon>
    </lineage>
</organism>
<keyword evidence="3" id="KW-1185">Reference proteome</keyword>
<protein>
    <submittedName>
        <fullName evidence="2">12477_t:CDS:1</fullName>
    </submittedName>
</protein>
<dbReference type="EMBL" id="CAJVPZ010060328">
    <property type="protein sequence ID" value="CAG8790084.1"/>
    <property type="molecule type" value="Genomic_DNA"/>
</dbReference>
<accession>A0A9N9JQT5</accession>
<name>A0A9N9JQT5_9GLOM</name>
<evidence type="ECO:0000256" key="1">
    <source>
        <dbReference type="SAM" id="Coils"/>
    </source>
</evidence>
<feature type="coiled-coil region" evidence="1">
    <location>
        <begin position="35"/>
        <end position="62"/>
    </location>
</feature>
<sequence>HILDIQNNKWTGYKKPYISKTLKQILYLPKEEPSLIEIENTVEKLKESINSERTRIEEAIKELK</sequence>
<gene>
    <name evidence="2" type="ORF">RFULGI_LOCUS16656</name>
</gene>
<reference evidence="2" key="1">
    <citation type="submission" date="2021-06" db="EMBL/GenBank/DDBJ databases">
        <authorList>
            <person name="Kallberg Y."/>
            <person name="Tangrot J."/>
            <person name="Rosling A."/>
        </authorList>
    </citation>
    <scope>NUCLEOTIDE SEQUENCE</scope>
    <source>
        <strain evidence="2">IN212</strain>
    </source>
</reference>
<evidence type="ECO:0000313" key="2">
    <source>
        <dbReference type="EMBL" id="CAG8790084.1"/>
    </source>
</evidence>